<dbReference type="Proteomes" id="UP001487740">
    <property type="component" value="Unassembled WGS sequence"/>
</dbReference>
<feature type="signal peptide" evidence="1">
    <location>
        <begin position="1"/>
        <end position="25"/>
    </location>
</feature>
<evidence type="ECO:0000313" key="2">
    <source>
        <dbReference type="EMBL" id="KAK8404318.1"/>
    </source>
</evidence>
<dbReference type="AlphaFoldDB" id="A0AAW0UYS0"/>
<proteinExistence type="predicted"/>
<protein>
    <submittedName>
        <fullName evidence="2">Uncharacterized protein</fullName>
    </submittedName>
</protein>
<keyword evidence="1" id="KW-0732">Signal</keyword>
<name>A0AAW0UYS0_SCYPA</name>
<reference evidence="2 3" key="1">
    <citation type="submission" date="2023-03" db="EMBL/GenBank/DDBJ databases">
        <title>High-quality genome of Scylla paramamosain provides insights in environmental adaptation.</title>
        <authorList>
            <person name="Zhang L."/>
        </authorList>
    </citation>
    <scope>NUCLEOTIDE SEQUENCE [LARGE SCALE GENOMIC DNA]</scope>
    <source>
        <strain evidence="2">LZ_2023a</strain>
        <tissue evidence="2">Muscle</tissue>
    </source>
</reference>
<evidence type="ECO:0000313" key="3">
    <source>
        <dbReference type="Proteomes" id="UP001487740"/>
    </source>
</evidence>
<organism evidence="2 3">
    <name type="scientific">Scylla paramamosain</name>
    <name type="common">Mud crab</name>
    <dbReference type="NCBI Taxonomy" id="85552"/>
    <lineage>
        <taxon>Eukaryota</taxon>
        <taxon>Metazoa</taxon>
        <taxon>Ecdysozoa</taxon>
        <taxon>Arthropoda</taxon>
        <taxon>Crustacea</taxon>
        <taxon>Multicrustacea</taxon>
        <taxon>Malacostraca</taxon>
        <taxon>Eumalacostraca</taxon>
        <taxon>Eucarida</taxon>
        <taxon>Decapoda</taxon>
        <taxon>Pleocyemata</taxon>
        <taxon>Brachyura</taxon>
        <taxon>Eubrachyura</taxon>
        <taxon>Portunoidea</taxon>
        <taxon>Portunidae</taxon>
        <taxon>Portuninae</taxon>
        <taxon>Scylla</taxon>
    </lineage>
</organism>
<evidence type="ECO:0000256" key="1">
    <source>
        <dbReference type="SAM" id="SignalP"/>
    </source>
</evidence>
<feature type="chain" id="PRO_5043598001" evidence="1">
    <location>
        <begin position="26"/>
        <end position="120"/>
    </location>
</feature>
<dbReference type="EMBL" id="JARAKH010000004">
    <property type="protein sequence ID" value="KAK8404318.1"/>
    <property type="molecule type" value="Genomic_DNA"/>
</dbReference>
<accession>A0AAW0UYS0</accession>
<comment type="caution">
    <text evidence="2">The sequence shown here is derived from an EMBL/GenBank/DDBJ whole genome shotgun (WGS) entry which is preliminary data.</text>
</comment>
<keyword evidence="3" id="KW-1185">Reference proteome</keyword>
<sequence length="120" mass="13148">MILRSCTRSAICLLLMVTTVQGVWGLFCYSHIPDKEDSGGWVFCPSTSCYTVGMSILGMSNSKRGCADKTYEEGCMKAKAIIASGEVCFCNSFLCNYSSAGTKSLYLPLLILPYVIHKFL</sequence>
<gene>
    <name evidence="2" type="ORF">O3P69_007557</name>
</gene>